<gene>
    <name evidence="2" type="ORF">ATO10_05582</name>
</gene>
<dbReference type="RefSeq" id="WP_051597966.1">
    <property type="nucleotide sequence ID" value="NZ_AQQY01000002.1"/>
</dbReference>
<proteinExistence type="predicted"/>
<organism evidence="2 3">
    <name type="scientific">Actibacterium atlanticum</name>
    <dbReference type="NCBI Taxonomy" id="1461693"/>
    <lineage>
        <taxon>Bacteria</taxon>
        <taxon>Pseudomonadati</taxon>
        <taxon>Pseudomonadota</taxon>
        <taxon>Alphaproteobacteria</taxon>
        <taxon>Rhodobacterales</taxon>
        <taxon>Roseobacteraceae</taxon>
        <taxon>Actibacterium</taxon>
    </lineage>
</organism>
<keyword evidence="1" id="KW-0472">Membrane</keyword>
<dbReference type="STRING" id="1461693.ATO10_05582"/>
<sequence>MTQALTQEELIAYFEDALPPDSRADIEERLRHDPQAQATLAEWAAQNEQLQALFPDMSDDPIPAHLTATLRPTPRRRPMLVAAMVALFAVGLVGGWTGRTLIGPGPGHIQLAQAAISAHDTFVVEVTHPIEVPASDRAHMDSWMSKRIGRPMSPPDLAATGFTLLGGRILPGAQSAAGLYMYENAEGQRITLYITQQDSQNSAFRFSAGGSTQSLHWNDNGLGFALTGTLPRDALKTMAKQAYDQLL</sequence>
<reference evidence="2 3" key="1">
    <citation type="submission" date="2013-04" db="EMBL/GenBank/DDBJ databases">
        <title>Shimia sp. 22II-S11-Z10 Genome Sequencing.</title>
        <authorList>
            <person name="Lai Q."/>
            <person name="Li G."/>
            <person name="Shao Z."/>
        </authorList>
    </citation>
    <scope>NUCLEOTIDE SEQUENCE [LARGE SCALE GENOMIC DNA]</scope>
    <source>
        <strain evidence="3">22II-S11-Z10</strain>
    </source>
</reference>
<dbReference type="OrthoDB" id="7187254at2"/>
<evidence type="ECO:0000313" key="2">
    <source>
        <dbReference type="EMBL" id="KCV83056.1"/>
    </source>
</evidence>
<dbReference type="eggNOG" id="COG5662">
    <property type="taxonomic scope" value="Bacteria"/>
</dbReference>
<name>A0A058ZQC0_9RHOB</name>
<comment type="caution">
    <text evidence="2">The sequence shown here is derived from an EMBL/GenBank/DDBJ whole genome shotgun (WGS) entry which is preliminary data.</text>
</comment>
<accession>A0A058ZQC0</accession>
<protein>
    <submittedName>
        <fullName evidence="2">Sigma factor regulator PrtR</fullName>
    </submittedName>
</protein>
<evidence type="ECO:0000313" key="3">
    <source>
        <dbReference type="Proteomes" id="UP000024836"/>
    </source>
</evidence>
<feature type="transmembrane region" description="Helical" evidence="1">
    <location>
        <begin position="79"/>
        <end position="98"/>
    </location>
</feature>
<dbReference type="EMBL" id="AQQY01000002">
    <property type="protein sequence ID" value="KCV83056.1"/>
    <property type="molecule type" value="Genomic_DNA"/>
</dbReference>
<keyword evidence="1" id="KW-1133">Transmembrane helix</keyword>
<evidence type="ECO:0000256" key="1">
    <source>
        <dbReference type="SAM" id="Phobius"/>
    </source>
</evidence>
<dbReference type="AlphaFoldDB" id="A0A058ZQC0"/>
<keyword evidence="3" id="KW-1185">Reference proteome</keyword>
<dbReference type="Proteomes" id="UP000024836">
    <property type="component" value="Unassembled WGS sequence"/>
</dbReference>
<keyword evidence="1" id="KW-0812">Transmembrane</keyword>